<protein>
    <submittedName>
        <fullName evidence="2">Uncharacterized protein</fullName>
    </submittedName>
</protein>
<name>A0A420Y9L9_9PEZI</name>
<keyword evidence="3" id="KW-1185">Reference proteome</keyword>
<comment type="caution">
    <text evidence="2">The sequence shown here is derived from an EMBL/GenBank/DDBJ whole genome shotgun (WGS) entry which is preliminary data.</text>
</comment>
<evidence type="ECO:0000313" key="2">
    <source>
        <dbReference type="EMBL" id="RKU44594.1"/>
    </source>
</evidence>
<organism evidence="2 3">
    <name type="scientific">Coniochaeta pulveracea</name>
    <dbReference type="NCBI Taxonomy" id="177199"/>
    <lineage>
        <taxon>Eukaryota</taxon>
        <taxon>Fungi</taxon>
        <taxon>Dikarya</taxon>
        <taxon>Ascomycota</taxon>
        <taxon>Pezizomycotina</taxon>
        <taxon>Sordariomycetes</taxon>
        <taxon>Sordariomycetidae</taxon>
        <taxon>Coniochaetales</taxon>
        <taxon>Coniochaetaceae</taxon>
        <taxon>Coniochaeta</taxon>
    </lineage>
</organism>
<feature type="region of interest" description="Disordered" evidence="1">
    <location>
        <begin position="326"/>
        <end position="346"/>
    </location>
</feature>
<feature type="compositionally biased region" description="Polar residues" evidence="1">
    <location>
        <begin position="111"/>
        <end position="121"/>
    </location>
</feature>
<feature type="compositionally biased region" description="Acidic residues" evidence="1">
    <location>
        <begin position="169"/>
        <end position="182"/>
    </location>
</feature>
<dbReference type="PANTHER" id="PTHR40635:SF1">
    <property type="match status" value="1"/>
</dbReference>
<dbReference type="EMBL" id="QVQW01000029">
    <property type="protein sequence ID" value="RKU44594.1"/>
    <property type="molecule type" value="Genomic_DNA"/>
</dbReference>
<sequence>MAPIRRYLRITKYSVLETRIYLDNPSLAYSWLLNPRDPVLPRVIESVRPLVLPKLREEKERERTKKKSSKKKAIKDTVTTDEFEVSIFLPETSTRHSLLYKHKHFRDKTQTKLTSNSTKLTGASRDAPVDAEGEEALYGGSDPVPLIRPEETEDNDVIDLDNIPTIGQDEADAAFGEDDTDAEFISARRSKRRRSEGQPTGGETGDSDQGDDDGDFDVDDIQTGLTDDENGGSDEDDMFVDQRPSKRRKEGEPEPGPEAEPVVGVRGDDKKKMAMDISYEGFAIYGRVLCLVVKPRGGAIRSTTSTRSQTATQLGGQAMMENWITSTQMPPTEGADGADDGGTGSS</sequence>
<dbReference type="Proteomes" id="UP000275385">
    <property type="component" value="Unassembled WGS sequence"/>
</dbReference>
<dbReference type="PANTHER" id="PTHR40635">
    <property type="match status" value="1"/>
</dbReference>
<proteinExistence type="predicted"/>
<dbReference type="AlphaFoldDB" id="A0A420Y9L9"/>
<accession>A0A420Y9L9</accession>
<reference evidence="2 3" key="1">
    <citation type="submission" date="2018-08" db="EMBL/GenBank/DDBJ databases">
        <title>Draft genome of the lignicolous fungus Coniochaeta pulveracea.</title>
        <authorList>
            <person name="Borstlap C.J."/>
            <person name="De Witt R.N."/>
            <person name="Botha A."/>
            <person name="Volschenk H."/>
        </authorList>
    </citation>
    <scope>NUCLEOTIDE SEQUENCE [LARGE SCALE GENOMIC DNA]</scope>
    <source>
        <strain evidence="2 3">CAB683</strain>
    </source>
</reference>
<dbReference type="OrthoDB" id="5374757at2759"/>
<feature type="region of interest" description="Disordered" evidence="1">
    <location>
        <begin position="110"/>
        <end position="267"/>
    </location>
</feature>
<evidence type="ECO:0000313" key="3">
    <source>
        <dbReference type="Proteomes" id="UP000275385"/>
    </source>
</evidence>
<evidence type="ECO:0000256" key="1">
    <source>
        <dbReference type="SAM" id="MobiDB-lite"/>
    </source>
</evidence>
<feature type="compositionally biased region" description="Acidic residues" evidence="1">
    <location>
        <begin position="205"/>
        <end position="239"/>
    </location>
</feature>
<gene>
    <name evidence="2" type="ORF">DL546_005757</name>
</gene>